<comment type="caution">
    <text evidence="13">The sequence shown here is derived from an EMBL/GenBank/DDBJ whole genome shotgun (WGS) entry which is preliminary data.</text>
</comment>
<evidence type="ECO:0000256" key="9">
    <source>
        <dbReference type="ARBA" id="ARBA00023239"/>
    </source>
</evidence>
<keyword evidence="7 11" id="KW-1133">Transmembrane helix</keyword>
<dbReference type="EC" id="4.1.99.5" evidence="3"/>
<evidence type="ECO:0000259" key="12">
    <source>
        <dbReference type="Pfam" id="PF04116"/>
    </source>
</evidence>
<dbReference type="OrthoDB" id="1658724at2759"/>
<dbReference type="EMBL" id="RWGY01000011">
    <property type="protein sequence ID" value="TVU32330.1"/>
    <property type="molecule type" value="Genomic_DNA"/>
</dbReference>
<dbReference type="Gramene" id="TVU32330">
    <property type="protein sequence ID" value="TVU32330"/>
    <property type="gene ID" value="EJB05_24055"/>
</dbReference>
<comment type="subcellular location">
    <subcellularLocation>
        <location evidence="1">Endoplasmic reticulum membrane</location>
        <topology evidence="1">Multi-pass membrane protein</topology>
    </subcellularLocation>
</comment>
<dbReference type="AlphaFoldDB" id="A0A5J9VBY3"/>
<gene>
    <name evidence="13" type="ORF">EJB05_24055</name>
</gene>
<evidence type="ECO:0000313" key="13">
    <source>
        <dbReference type="EMBL" id="TVU32330.1"/>
    </source>
</evidence>
<keyword evidence="5" id="KW-0256">Endoplasmic reticulum</keyword>
<evidence type="ECO:0000256" key="3">
    <source>
        <dbReference type="ARBA" id="ARBA00013146"/>
    </source>
</evidence>
<dbReference type="GO" id="GO:0008610">
    <property type="term" value="P:lipid biosynthetic process"/>
    <property type="evidence" value="ECO:0007669"/>
    <property type="project" value="InterPro"/>
</dbReference>
<reference evidence="13 14" key="1">
    <citation type="journal article" date="2019" name="Sci. Rep.">
        <title>A high-quality genome of Eragrostis curvula grass provides insights into Poaceae evolution and supports new strategies to enhance forage quality.</title>
        <authorList>
            <person name="Carballo J."/>
            <person name="Santos B.A.C.M."/>
            <person name="Zappacosta D."/>
            <person name="Garbus I."/>
            <person name="Selva J.P."/>
            <person name="Gallo C.A."/>
            <person name="Diaz A."/>
            <person name="Albertini E."/>
            <person name="Caccamo M."/>
            <person name="Echenique V."/>
        </authorList>
    </citation>
    <scope>NUCLEOTIDE SEQUENCE [LARGE SCALE GENOMIC DNA]</scope>
    <source>
        <strain evidence="14">cv. Victoria</strain>
        <tissue evidence="13">Leaf</tissue>
    </source>
</reference>
<evidence type="ECO:0000256" key="5">
    <source>
        <dbReference type="ARBA" id="ARBA00022824"/>
    </source>
</evidence>
<dbReference type="InterPro" id="IPR050307">
    <property type="entry name" value="Sterol_Desaturase_Related"/>
</dbReference>
<organism evidence="13 14">
    <name type="scientific">Eragrostis curvula</name>
    <name type="common">weeping love grass</name>
    <dbReference type="NCBI Taxonomy" id="38414"/>
    <lineage>
        <taxon>Eukaryota</taxon>
        <taxon>Viridiplantae</taxon>
        <taxon>Streptophyta</taxon>
        <taxon>Embryophyta</taxon>
        <taxon>Tracheophyta</taxon>
        <taxon>Spermatophyta</taxon>
        <taxon>Magnoliopsida</taxon>
        <taxon>Liliopsida</taxon>
        <taxon>Poales</taxon>
        <taxon>Poaceae</taxon>
        <taxon>PACMAD clade</taxon>
        <taxon>Chloridoideae</taxon>
        <taxon>Eragrostideae</taxon>
        <taxon>Eragrostidinae</taxon>
        <taxon>Eragrostis</taxon>
    </lineage>
</organism>
<feature type="transmembrane region" description="Helical" evidence="11">
    <location>
        <begin position="102"/>
        <end position="124"/>
    </location>
</feature>
<keyword evidence="8 11" id="KW-0472">Membrane</keyword>
<name>A0A5J9VBY3_9POAL</name>
<feature type="non-terminal residue" evidence="13">
    <location>
        <position position="1"/>
    </location>
</feature>
<keyword evidence="6" id="KW-0521">NADP</keyword>
<dbReference type="PANTHER" id="PTHR11863">
    <property type="entry name" value="STEROL DESATURASE"/>
    <property type="match status" value="1"/>
</dbReference>
<evidence type="ECO:0000256" key="8">
    <source>
        <dbReference type="ARBA" id="ARBA00023136"/>
    </source>
</evidence>
<evidence type="ECO:0000256" key="6">
    <source>
        <dbReference type="ARBA" id="ARBA00022857"/>
    </source>
</evidence>
<evidence type="ECO:0000313" key="14">
    <source>
        <dbReference type="Proteomes" id="UP000324897"/>
    </source>
</evidence>
<evidence type="ECO:0000256" key="4">
    <source>
        <dbReference type="ARBA" id="ARBA00022692"/>
    </source>
</evidence>
<sequence>MEKEGEEDDPVLVGGGGRGVARASHDVWAEAAWFRHSAATPDFCLYYPNIVVLLLVYTVAPLPLALLELRAPPKATSPYKLQPRVRLSQAAFFRCYKDTARVLLLTVGVLQFVSYPAVKMVVGIRTGLPLPSLGETAAQLVVYFLVDYVGYWIHRLLHTEWGYDKIHCVHHEYAAPVGFAAPYAHWAEVIAQGFPAFVGPAIDRAVPHDHLMALVRHPPTRSHRHAQRGGGGGGGFTDMEDHKPFVSFLQGYRYHKASLAKVVVAALQFYANKNFWNYYTS</sequence>
<keyword evidence="9" id="KW-0456">Lyase</keyword>
<evidence type="ECO:0000256" key="10">
    <source>
        <dbReference type="ARBA" id="ARBA00047909"/>
    </source>
</evidence>
<keyword evidence="4 11" id="KW-0812">Transmembrane</keyword>
<accession>A0A5J9VBY3</accession>
<keyword evidence="14" id="KW-1185">Reference proteome</keyword>
<dbReference type="Pfam" id="PF04116">
    <property type="entry name" value="FA_hydroxylase"/>
    <property type="match status" value="1"/>
</dbReference>
<dbReference type="GO" id="GO:0071771">
    <property type="term" value="F:aldehyde oxygenase (deformylating) activity"/>
    <property type="evidence" value="ECO:0007669"/>
    <property type="project" value="UniProtKB-EC"/>
</dbReference>
<feature type="transmembrane region" description="Helical" evidence="11">
    <location>
        <begin position="45"/>
        <end position="67"/>
    </location>
</feature>
<dbReference type="GO" id="GO:0005789">
    <property type="term" value="C:endoplasmic reticulum membrane"/>
    <property type="evidence" value="ECO:0007669"/>
    <property type="project" value="UniProtKB-SubCell"/>
</dbReference>
<protein>
    <recommendedName>
        <fullName evidence="3">aldehyde oxygenase (deformylating)</fullName>
        <ecNumber evidence="3">4.1.99.5</ecNumber>
    </recommendedName>
</protein>
<dbReference type="GO" id="GO:0005506">
    <property type="term" value="F:iron ion binding"/>
    <property type="evidence" value="ECO:0007669"/>
    <property type="project" value="InterPro"/>
</dbReference>
<evidence type="ECO:0000256" key="11">
    <source>
        <dbReference type="SAM" id="Phobius"/>
    </source>
</evidence>
<evidence type="ECO:0000256" key="7">
    <source>
        <dbReference type="ARBA" id="ARBA00022989"/>
    </source>
</evidence>
<dbReference type="Proteomes" id="UP000324897">
    <property type="component" value="Chromosome 1"/>
</dbReference>
<feature type="domain" description="Fatty acid hydroxylase" evidence="12">
    <location>
        <begin position="140"/>
        <end position="200"/>
    </location>
</feature>
<dbReference type="InterPro" id="IPR006694">
    <property type="entry name" value="Fatty_acid_hydroxylase"/>
</dbReference>
<evidence type="ECO:0000256" key="1">
    <source>
        <dbReference type="ARBA" id="ARBA00004477"/>
    </source>
</evidence>
<proteinExistence type="inferred from homology"/>
<comment type="catalytic activity">
    <reaction evidence="10">
        <text>a long-chain fatty aldehyde + 2 NADPH + O2 + H(+) = a long-chain alkane + formate + 2 NADP(+) + H2O</text>
        <dbReference type="Rhea" id="RHEA:21440"/>
        <dbReference type="ChEBI" id="CHEBI:15377"/>
        <dbReference type="ChEBI" id="CHEBI:15378"/>
        <dbReference type="ChEBI" id="CHEBI:15379"/>
        <dbReference type="ChEBI" id="CHEBI:15740"/>
        <dbReference type="ChEBI" id="CHEBI:17176"/>
        <dbReference type="ChEBI" id="CHEBI:57783"/>
        <dbReference type="ChEBI" id="CHEBI:58349"/>
        <dbReference type="ChEBI" id="CHEBI:83563"/>
        <dbReference type="EC" id="4.1.99.5"/>
    </reaction>
</comment>
<comment type="similarity">
    <text evidence="2">Belongs to the sterol desaturase family.</text>
</comment>
<dbReference type="GO" id="GO:0016491">
    <property type="term" value="F:oxidoreductase activity"/>
    <property type="evidence" value="ECO:0007669"/>
    <property type="project" value="InterPro"/>
</dbReference>
<evidence type="ECO:0000256" key="2">
    <source>
        <dbReference type="ARBA" id="ARBA00009324"/>
    </source>
</evidence>